<name>A0ABT2WKB7_9RHOB</name>
<reference evidence="1 2" key="1">
    <citation type="submission" date="2022-10" db="EMBL/GenBank/DDBJ databases">
        <title>Ruegeria sp. nov., isolated from ocean surface water.</title>
        <authorList>
            <person name="He W."/>
            <person name="Wang L."/>
            <person name="Zhang D.-F."/>
        </authorList>
    </citation>
    <scope>NUCLEOTIDE SEQUENCE [LARGE SCALE GENOMIC DNA]</scope>
    <source>
        <strain evidence="1 2">WL0004</strain>
    </source>
</reference>
<sequence length="120" mass="13600">MKGEDQMRGLFAQTLSAKWWEHSVFGEFPLSAGMDVNQGKPNSPTLMNYPISDPARIAPMAHRHFLDRQRHPWRNLCQIGNHRRDEIRAFLSADAGENDHRAFIGRRWGNFGAAAISASV</sequence>
<organism evidence="1 2">
    <name type="scientific">Ruegeria marisflavi</name>
    <dbReference type="NCBI Taxonomy" id="2984152"/>
    <lineage>
        <taxon>Bacteria</taxon>
        <taxon>Pseudomonadati</taxon>
        <taxon>Pseudomonadota</taxon>
        <taxon>Alphaproteobacteria</taxon>
        <taxon>Rhodobacterales</taxon>
        <taxon>Roseobacteraceae</taxon>
        <taxon>Ruegeria</taxon>
    </lineage>
</organism>
<proteinExistence type="predicted"/>
<protein>
    <submittedName>
        <fullName evidence="1">Uncharacterized protein</fullName>
    </submittedName>
</protein>
<evidence type="ECO:0000313" key="1">
    <source>
        <dbReference type="EMBL" id="MCU9836345.1"/>
    </source>
</evidence>
<dbReference type="Proteomes" id="UP001321014">
    <property type="component" value="Unassembled WGS sequence"/>
</dbReference>
<dbReference type="EMBL" id="JAOVQN010000001">
    <property type="protein sequence ID" value="MCU9836345.1"/>
    <property type="molecule type" value="Genomic_DNA"/>
</dbReference>
<comment type="caution">
    <text evidence="1">The sequence shown here is derived from an EMBL/GenBank/DDBJ whole genome shotgun (WGS) entry which is preliminary data.</text>
</comment>
<dbReference type="RefSeq" id="WP_263386591.1">
    <property type="nucleotide sequence ID" value="NZ_JAOVQN010000001.1"/>
</dbReference>
<evidence type="ECO:0000313" key="2">
    <source>
        <dbReference type="Proteomes" id="UP001321014"/>
    </source>
</evidence>
<gene>
    <name evidence="1" type="ORF">OEZ49_01065</name>
</gene>
<accession>A0ABT2WKB7</accession>
<keyword evidence="2" id="KW-1185">Reference proteome</keyword>